<dbReference type="InterPro" id="IPR036890">
    <property type="entry name" value="HATPase_C_sf"/>
</dbReference>
<dbReference type="SUPFAM" id="SSF55874">
    <property type="entry name" value="ATPase domain of HSP90 chaperone/DNA topoisomerase II/histidine kinase"/>
    <property type="match status" value="1"/>
</dbReference>
<evidence type="ECO:0000313" key="3">
    <source>
        <dbReference type="EMBL" id="QCK13792.1"/>
    </source>
</evidence>
<keyword evidence="4" id="KW-1185">Reference proteome</keyword>
<dbReference type="Proteomes" id="UP000298616">
    <property type="component" value="Chromosome"/>
</dbReference>
<feature type="transmembrane region" description="Helical" evidence="1">
    <location>
        <begin position="76"/>
        <end position="97"/>
    </location>
</feature>
<dbReference type="GO" id="GO:0016020">
    <property type="term" value="C:membrane"/>
    <property type="evidence" value="ECO:0007669"/>
    <property type="project" value="InterPro"/>
</dbReference>
<evidence type="ECO:0000256" key="1">
    <source>
        <dbReference type="SAM" id="Phobius"/>
    </source>
</evidence>
<keyword evidence="1" id="KW-0812">Transmembrane</keyword>
<dbReference type="KEGG" id="fpf:DCC35_02965"/>
<accession>A0A4D7JME3</accession>
<organism evidence="3 4">
    <name type="scientific">Mangrovivirga cuniculi</name>
    <dbReference type="NCBI Taxonomy" id="2715131"/>
    <lineage>
        <taxon>Bacteria</taxon>
        <taxon>Pseudomonadati</taxon>
        <taxon>Bacteroidota</taxon>
        <taxon>Cytophagia</taxon>
        <taxon>Cytophagales</taxon>
        <taxon>Mangrovivirgaceae</taxon>
        <taxon>Mangrovivirga</taxon>
    </lineage>
</organism>
<feature type="transmembrane region" description="Helical" evidence="1">
    <location>
        <begin position="5"/>
        <end position="27"/>
    </location>
</feature>
<keyword evidence="1" id="KW-1133">Transmembrane helix</keyword>
<proteinExistence type="predicted"/>
<protein>
    <submittedName>
        <fullName evidence="3">Histidine kinase</fullName>
    </submittedName>
</protein>
<name>A0A4D7JME3_9BACT</name>
<sequence length="342" mass="39992">MSKKLIYWICQFVGWFALAFIQIVGYYFTLNEISVPAAFSYISFAIYSILITHLYREIIIRKSWLNLPISKVLPRVFLSTLLMSIVGYFWGLATVHFTDLYDPRTDVTFSTFIVTIIVNEFLFLIWTVLYFSYHYISNYRANLKYQAYINEIRLNQLRSQLNPHFIFNGLNSIRALIDIEPDKSKLAITKLSNILRKSLIFDKKKFVELKEEIKTVTDYLYLEKIRYEERLNFNIDVDRNIENVSVPPMMIQTLVENGIKHGISNLVDGGCISIEAFENNNYLIIKIINSGHLEKHSLSLSRGYGLANTKERLDLLYKGKAEFKIENEEENKVKTSIRIPLK</sequence>
<dbReference type="InterPro" id="IPR050640">
    <property type="entry name" value="Bact_2-comp_sensor_kinase"/>
</dbReference>
<dbReference type="GO" id="GO:0000155">
    <property type="term" value="F:phosphorelay sensor kinase activity"/>
    <property type="evidence" value="ECO:0007669"/>
    <property type="project" value="InterPro"/>
</dbReference>
<keyword evidence="3" id="KW-0808">Transferase</keyword>
<dbReference type="OrthoDB" id="9792992at2"/>
<feature type="transmembrane region" description="Helical" evidence="1">
    <location>
        <begin position="33"/>
        <end position="55"/>
    </location>
</feature>
<dbReference type="Gene3D" id="3.30.565.10">
    <property type="entry name" value="Histidine kinase-like ATPase, C-terminal domain"/>
    <property type="match status" value="1"/>
</dbReference>
<evidence type="ECO:0000313" key="4">
    <source>
        <dbReference type="Proteomes" id="UP000298616"/>
    </source>
</evidence>
<dbReference type="AlphaFoldDB" id="A0A4D7JME3"/>
<feature type="domain" description="Signal transduction histidine kinase internal region" evidence="2">
    <location>
        <begin position="153"/>
        <end position="231"/>
    </location>
</feature>
<keyword evidence="3" id="KW-0418">Kinase</keyword>
<evidence type="ECO:0000259" key="2">
    <source>
        <dbReference type="Pfam" id="PF06580"/>
    </source>
</evidence>
<gene>
    <name evidence="3" type="ORF">DCC35_02965</name>
</gene>
<keyword evidence="1" id="KW-0472">Membrane</keyword>
<dbReference type="PANTHER" id="PTHR34220">
    <property type="entry name" value="SENSOR HISTIDINE KINASE YPDA"/>
    <property type="match status" value="1"/>
</dbReference>
<dbReference type="PANTHER" id="PTHR34220:SF7">
    <property type="entry name" value="SENSOR HISTIDINE KINASE YPDA"/>
    <property type="match status" value="1"/>
</dbReference>
<dbReference type="InterPro" id="IPR010559">
    <property type="entry name" value="Sig_transdc_His_kin_internal"/>
</dbReference>
<feature type="transmembrane region" description="Helical" evidence="1">
    <location>
        <begin position="109"/>
        <end position="131"/>
    </location>
</feature>
<reference evidence="3 4" key="1">
    <citation type="submission" date="2018-04" db="EMBL/GenBank/DDBJ databases">
        <title>Complete genome uncultured novel isolate.</title>
        <authorList>
            <person name="Merlino G."/>
        </authorList>
    </citation>
    <scope>NUCLEOTIDE SEQUENCE [LARGE SCALE GENOMIC DNA]</scope>
    <source>
        <strain evidence="4">R1DC9</strain>
    </source>
</reference>
<dbReference type="RefSeq" id="WP_137089386.1">
    <property type="nucleotide sequence ID" value="NZ_CP028923.1"/>
</dbReference>
<dbReference type="EMBL" id="CP028923">
    <property type="protein sequence ID" value="QCK13792.1"/>
    <property type="molecule type" value="Genomic_DNA"/>
</dbReference>
<dbReference type="Pfam" id="PF06580">
    <property type="entry name" value="His_kinase"/>
    <property type="match status" value="1"/>
</dbReference>